<feature type="binding site" evidence="2">
    <location>
        <position position="105"/>
    </location>
    <ligand>
        <name>Mn(2+)</name>
        <dbReference type="ChEBI" id="CHEBI:29035"/>
        <label>2</label>
    </ligand>
</feature>
<dbReference type="PANTHER" id="PTHR11014:SF63">
    <property type="entry name" value="METALLOPEPTIDASE, PUTATIVE (AFU_ORTHOLOGUE AFUA_6G09600)-RELATED"/>
    <property type="match status" value="1"/>
</dbReference>
<feature type="binding site" evidence="2">
    <location>
        <position position="167"/>
    </location>
    <ligand>
        <name>Mn(2+)</name>
        <dbReference type="ChEBI" id="CHEBI:29035"/>
        <label>2</label>
    </ligand>
</feature>
<evidence type="ECO:0000313" key="5">
    <source>
        <dbReference type="EMBL" id="QZT34131.1"/>
    </source>
</evidence>
<feature type="binding site" evidence="2">
    <location>
        <position position="139"/>
    </location>
    <ligand>
        <name>Mn(2+)</name>
        <dbReference type="ChEBI" id="CHEBI:29035"/>
        <label>2</label>
    </ligand>
</feature>
<dbReference type="RefSeq" id="WP_007506096.1">
    <property type="nucleotide sequence ID" value="NZ_AFCE01000162.1"/>
</dbReference>
<evidence type="ECO:0000256" key="1">
    <source>
        <dbReference type="ARBA" id="ARBA00022801"/>
    </source>
</evidence>
<name>F5LA35_CALTT</name>
<dbReference type="SUPFAM" id="SSF55031">
    <property type="entry name" value="Bacterial exopeptidase dimerisation domain"/>
    <property type="match status" value="1"/>
</dbReference>
<dbReference type="InterPro" id="IPR011650">
    <property type="entry name" value="Peptidase_M20_dimer"/>
</dbReference>
<dbReference type="PANTHER" id="PTHR11014">
    <property type="entry name" value="PEPTIDASE M20 FAMILY MEMBER"/>
    <property type="match status" value="1"/>
</dbReference>
<dbReference type="AlphaFoldDB" id="F5LA35"/>
<organism evidence="4 6">
    <name type="scientific">Caldalkalibacillus thermarum (strain TA2.A1)</name>
    <dbReference type="NCBI Taxonomy" id="986075"/>
    <lineage>
        <taxon>Bacteria</taxon>
        <taxon>Bacillati</taxon>
        <taxon>Bacillota</taxon>
        <taxon>Bacilli</taxon>
        <taxon>Bacillales</taxon>
        <taxon>Bacillaceae</taxon>
        <taxon>Caldalkalibacillus</taxon>
    </lineage>
</organism>
<feature type="binding site" evidence="2">
    <location>
        <position position="103"/>
    </location>
    <ligand>
        <name>Mn(2+)</name>
        <dbReference type="ChEBI" id="CHEBI:29035"/>
        <label>2</label>
    </ligand>
</feature>
<dbReference type="Gene3D" id="3.30.70.360">
    <property type="match status" value="1"/>
</dbReference>
<proteinExistence type="predicted"/>
<evidence type="ECO:0000313" key="6">
    <source>
        <dbReference type="Proteomes" id="UP000010716"/>
    </source>
</evidence>
<accession>F5LA35</accession>
<dbReference type="InterPro" id="IPR017439">
    <property type="entry name" value="Amidohydrolase"/>
</dbReference>
<dbReference type="InterPro" id="IPR036264">
    <property type="entry name" value="Bact_exopeptidase_dim_dom"/>
</dbReference>
<protein>
    <submittedName>
        <fullName evidence="4">Amidohydrolase</fullName>
    </submittedName>
</protein>
<dbReference type="Gene3D" id="3.40.630.10">
    <property type="entry name" value="Zn peptidases"/>
    <property type="match status" value="1"/>
</dbReference>
<dbReference type="Pfam" id="PF01546">
    <property type="entry name" value="Peptidase_M20"/>
    <property type="match status" value="1"/>
</dbReference>
<reference evidence="5 7" key="2">
    <citation type="journal article" date="2020" name="Extremophiles">
        <title>Genomic analysis of Caldalkalibacillus thermarum TA2.A1 reveals aerobic alkaliphilic metabolism and evolutionary hallmarks linking alkaliphilic bacteria and plant life.</title>
        <authorList>
            <person name="de Jong S.I."/>
            <person name="van den Broek M.A."/>
            <person name="Merkel A.Y."/>
            <person name="de la Torre Cortes P."/>
            <person name="Kalamorz F."/>
            <person name="Cook G.M."/>
            <person name="van Loosdrecht M.C.M."/>
            <person name="McMillan D.G.G."/>
        </authorList>
    </citation>
    <scope>NUCLEOTIDE SEQUENCE [LARGE SCALE GENOMIC DNA]</scope>
    <source>
        <strain evidence="5 7">TA2.A1</strain>
    </source>
</reference>
<dbReference type="EMBL" id="CP082237">
    <property type="protein sequence ID" value="QZT34131.1"/>
    <property type="molecule type" value="Genomic_DNA"/>
</dbReference>
<dbReference type="FunFam" id="3.30.70.360:FF:000001">
    <property type="entry name" value="N-acetyldiaminopimelate deacetylase"/>
    <property type="match status" value="1"/>
</dbReference>
<keyword evidence="2" id="KW-0464">Manganese</keyword>
<keyword evidence="2" id="KW-0479">Metal-binding</keyword>
<dbReference type="GO" id="GO:0050118">
    <property type="term" value="F:N-acetyldiaminopimelate deacetylase activity"/>
    <property type="evidence" value="ECO:0007669"/>
    <property type="project" value="UniProtKB-ARBA"/>
</dbReference>
<evidence type="ECO:0000313" key="7">
    <source>
        <dbReference type="Proteomes" id="UP000825179"/>
    </source>
</evidence>
<dbReference type="eggNOG" id="COG1473">
    <property type="taxonomic scope" value="Bacteria"/>
</dbReference>
<dbReference type="Proteomes" id="UP000825179">
    <property type="component" value="Chromosome"/>
</dbReference>
<dbReference type="Pfam" id="PF07687">
    <property type="entry name" value="M20_dimer"/>
    <property type="match status" value="1"/>
</dbReference>
<keyword evidence="1 4" id="KW-0378">Hydrolase</keyword>
<evidence type="ECO:0000313" key="4">
    <source>
        <dbReference type="EMBL" id="EGL81755.1"/>
    </source>
</evidence>
<dbReference type="PIRSF" id="PIRSF005962">
    <property type="entry name" value="Pept_M20D_amidohydro"/>
    <property type="match status" value="1"/>
</dbReference>
<reference evidence="4 6" key="1">
    <citation type="journal article" date="2011" name="J. Bacteriol.">
        <title>Draft genome sequence of the thermoalkaliphilic Caldalkalibacillus thermarum strain TA2.A1.</title>
        <authorList>
            <person name="Kalamorz F."/>
            <person name="Keis S."/>
            <person name="McMillan D.G."/>
            <person name="Olsson K."/>
            <person name="Stanton J.A."/>
            <person name="Stockwell P."/>
            <person name="Black M.A."/>
            <person name="Klingeman D.M."/>
            <person name="Land M.L."/>
            <person name="Han C.S."/>
            <person name="Martin S.L."/>
            <person name="Becher S.A."/>
            <person name="Peddie C.J."/>
            <person name="Morgan H.W."/>
            <person name="Matthies D."/>
            <person name="Preiss L."/>
            <person name="Meier T."/>
            <person name="Brown S.D."/>
            <person name="Cook G.M."/>
        </authorList>
    </citation>
    <scope>NUCLEOTIDE SEQUENCE [LARGE SCALE GENOMIC DNA]</scope>
    <source>
        <strain evidence="4 6">TA2.A1</strain>
    </source>
</reference>
<evidence type="ECO:0000259" key="3">
    <source>
        <dbReference type="Pfam" id="PF07687"/>
    </source>
</evidence>
<dbReference type="SUPFAM" id="SSF53187">
    <property type="entry name" value="Zn-dependent exopeptidases"/>
    <property type="match status" value="1"/>
</dbReference>
<dbReference type="InterPro" id="IPR002933">
    <property type="entry name" value="Peptidase_M20"/>
</dbReference>
<sequence length="404" mass="43844">MKPVLKGKGKHIEDAVIAFRRELHRYPELSGEEYETSKKIQAKLQEIGIPYTAGYAGTGILGVIEGNGPGPTVALRADIDALPIQEETGLPYASQVQGKMHACGHDAHTAMLWGAGSLLQACKDRWPGKVLMVFQPAEEFPPIGGAQPMIHDGVFAEHQPDCIFAQHVWPGLPVGQIGVRPGPMMGASDRFEVVIEGRGGHASMPHQTVDAIVVANAIITNLQTIVSRNVNPLDAAVLTVGRIEGGVSHNVVADKVVLEGTVRTFKPEVKQKVKTQFFSVVEGMAQAMGARALIRYYDGYPATENHPRWAEQVRQTARELLGPESTPDVEPCLGGEDFSGFLLHYPGAYYWLGTGLDDQSKQFPLHDPRFQIDERALVIGTELLAQVAVDAIFHLAEKGGQTVE</sequence>
<keyword evidence="7" id="KW-1185">Reference proteome</keyword>
<feature type="binding site" evidence="2">
    <location>
        <position position="366"/>
    </location>
    <ligand>
        <name>Mn(2+)</name>
        <dbReference type="ChEBI" id="CHEBI:29035"/>
        <label>2</label>
    </ligand>
</feature>
<gene>
    <name evidence="4" type="ORF">CathTA2_2770</name>
    <name evidence="5" type="ORF">HUR95_01535</name>
</gene>
<dbReference type="NCBIfam" id="TIGR01891">
    <property type="entry name" value="amidohydrolases"/>
    <property type="match status" value="1"/>
</dbReference>
<evidence type="ECO:0000256" key="2">
    <source>
        <dbReference type="PIRSR" id="PIRSR005962-1"/>
    </source>
</evidence>
<comment type="cofactor">
    <cofactor evidence="2">
        <name>Mn(2+)</name>
        <dbReference type="ChEBI" id="CHEBI:29035"/>
    </cofactor>
    <text evidence="2">The Mn(2+) ion enhances activity.</text>
</comment>
<dbReference type="KEGG" id="cthu:HUR95_01535"/>
<dbReference type="EMBL" id="AFCE01000162">
    <property type="protein sequence ID" value="EGL81755.1"/>
    <property type="molecule type" value="Genomic_DNA"/>
</dbReference>
<dbReference type="Proteomes" id="UP000010716">
    <property type="component" value="Unassembled WGS sequence"/>
</dbReference>
<feature type="domain" description="Peptidase M20 dimerisation" evidence="3">
    <location>
        <begin position="190"/>
        <end position="280"/>
    </location>
</feature>
<dbReference type="CDD" id="cd03886">
    <property type="entry name" value="M20_Acy1"/>
    <property type="match status" value="1"/>
</dbReference>
<reference evidence="5" key="3">
    <citation type="submission" date="2021-08" db="EMBL/GenBank/DDBJ databases">
        <authorList>
            <person name="de Jong S."/>
            <person name="van den Broek M."/>
            <person name="Merkel A."/>
            <person name="de la Torre Cortes P."/>
            <person name="Kalamorz F."/>
            <person name="Cook G."/>
            <person name="van Loosdrecht M."/>
            <person name="McMillan D."/>
        </authorList>
    </citation>
    <scope>NUCLEOTIDE SEQUENCE</scope>
    <source>
        <strain evidence="5">TA2.A1</strain>
    </source>
</reference>
<dbReference type="OrthoDB" id="9776731at2"/>
<dbReference type="GO" id="GO:0019877">
    <property type="term" value="P:diaminopimelate biosynthetic process"/>
    <property type="evidence" value="ECO:0007669"/>
    <property type="project" value="UniProtKB-ARBA"/>
</dbReference>
<dbReference type="GO" id="GO:0046872">
    <property type="term" value="F:metal ion binding"/>
    <property type="evidence" value="ECO:0007669"/>
    <property type="project" value="UniProtKB-KW"/>
</dbReference>